<evidence type="ECO:0000256" key="6">
    <source>
        <dbReference type="ARBA" id="ARBA00022475"/>
    </source>
</evidence>
<dbReference type="PROSITE" id="PS50893">
    <property type="entry name" value="ABC_TRANSPORTER_2"/>
    <property type="match status" value="1"/>
</dbReference>
<proteinExistence type="inferred from homology"/>
<keyword evidence="9" id="KW-0547">Nucleotide-binding</keyword>
<dbReference type="Proteomes" id="UP001528672">
    <property type="component" value="Unassembled WGS sequence"/>
</dbReference>
<dbReference type="GO" id="GO:0005524">
    <property type="term" value="F:ATP binding"/>
    <property type="evidence" value="ECO:0007669"/>
    <property type="project" value="UniProtKB-KW"/>
</dbReference>
<dbReference type="PROSITE" id="PS00211">
    <property type="entry name" value="ABC_TRANSPORTER_1"/>
    <property type="match status" value="1"/>
</dbReference>
<accession>A0ABT5MAR2</accession>
<sequence>MNAPVVNAPEAAVSRLEARHLRKAYGSRKVVKDVSLSVNKGEVVGLLGPNGAGKTTSFYMIVGLVRSDAGEILMDGQQVGHMPIHRRSRLGLSYLPQEASIFRKLTVAENVQAVLELQQDESGAPLSKAAIAERLEALLQDLRVDHLRDSPALALSGGERRRVEIARALATQPRFILLDEPFAGIDPIAVIEIQRIVGFLKSRGIGVLITDHNVRETLGICDHAFIISDGHVLAKGTPSEIVENADVRRVYLGEHFRM</sequence>
<dbReference type="InterPro" id="IPR003593">
    <property type="entry name" value="AAA+_ATPase"/>
</dbReference>
<reference evidence="16 17" key="1">
    <citation type="submission" date="2023-02" db="EMBL/GenBank/DDBJ databases">
        <title>Bacterial whole genome sequence for Curvibacter sp. HBC28.</title>
        <authorList>
            <person name="Le V."/>
            <person name="Ko S.-R."/>
            <person name="Ahn C.-Y."/>
            <person name="Oh H.-M."/>
        </authorList>
    </citation>
    <scope>NUCLEOTIDE SEQUENCE [LARGE SCALE GENOMIC DNA]</scope>
    <source>
        <strain evidence="16 17">HBC28</strain>
    </source>
</reference>
<keyword evidence="10 16" id="KW-0067">ATP-binding</keyword>
<dbReference type="SUPFAM" id="SSF52540">
    <property type="entry name" value="P-loop containing nucleoside triphosphate hydrolases"/>
    <property type="match status" value="1"/>
</dbReference>
<evidence type="ECO:0000256" key="7">
    <source>
        <dbReference type="ARBA" id="ARBA00022490"/>
    </source>
</evidence>
<evidence type="ECO:0000256" key="10">
    <source>
        <dbReference type="ARBA" id="ARBA00022840"/>
    </source>
</evidence>
<keyword evidence="7" id="KW-0963">Cytoplasm</keyword>
<dbReference type="InterPro" id="IPR030921">
    <property type="entry name" value="LPS_export_LptB"/>
</dbReference>
<keyword evidence="5" id="KW-0813">Transport</keyword>
<comment type="subcellular location">
    <subcellularLocation>
        <location evidence="2">Cell inner membrane</location>
        <topology evidence="2">Peripheral membrane protein</topology>
        <orientation evidence="2">Cytoplasmic side</orientation>
    </subcellularLocation>
    <subcellularLocation>
        <location evidence="1">Cytoplasm</location>
    </subcellularLocation>
</comment>
<dbReference type="InterPro" id="IPR051120">
    <property type="entry name" value="ABC_AA/LPS_Transport"/>
</dbReference>
<keyword evidence="11" id="KW-1278">Translocase</keyword>
<dbReference type="EMBL" id="JAQSIO010000001">
    <property type="protein sequence ID" value="MDD0813643.1"/>
    <property type="molecule type" value="Genomic_DNA"/>
</dbReference>
<evidence type="ECO:0000256" key="13">
    <source>
        <dbReference type="ARBA" id="ARBA00024818"/>
    </source>
</evidence>
<evidence type="ECO:0000313" key="17">
    <source>
        <dbReference type="Proteomes" id="UP001528672"/>
    </source>
</evidence>
<name>A0ABT5MAR2_9BURK</name>
<feature type="domain" description="ABC transporter" evidence="15">
    <location>
        <begin position="16"/>
        <end position="254"/>
    </location>
</feature>
<evidence type="ECO:0000256" key="5">
    <source>
        <dbReference type="ARBA" id="ARBA00022448"/>
    </source>
</evidence>
<evidence type="ECO:0000256" key="9">
    <source>
        <dbReference type="ARBA" id="ARBA00022741"/>
    </source>
</evidence>
<comment type="subunit">
    <text evidence="14">Component of the lipopolysaccharide transport and assembly complex. The LptBFG transporter is composed of two ATP-binding proteins (LptB) and two transmembrane proteins (LptF and LptG).</text>
</comment>
<gene>
    <name evidence="16" type="primary">lptB</name>
    <name evidence="16" type="ORF">PSQ39_03285</name>
</gene>
<dbReference type="InterPro" id="IPR032823">
    <property type="entry name" value="BCA_ABC_TP_C"/>
</dbReference>
<comment type="caution">
    <text evidence="16">The sequence shown here is derived from an EMBL/GenBank/DDBJ whole genome shotgun (WGS) entry which is preliminary data.</text>
</comment>
<evidence type="ECO:0000256" key="1">
    <source>
        <dbReference type="ARBA" id="ARBA00004496"/>
    </source>
</evidence>
<dbReference type="InterPro" id="IPR017871">
    <property type="entry name" value="ABC_transporter-like_CS"/>
</dbReference>
<dbReference type="InterPro" id="IPR027417">
    <property type="entry name" value="P-loop_NTPase"/>
</dbReference>
<keyword evidence="6" id="KW-1003">Cell membrane</keyword>
<dbReference type="Pfam" id="PF00005">
    <property type="entry name" value="ABC_tran"/>
    <property type="match status" value="1"/>
</dbReference>
<evidence type="ECO:0000256" key="11">
    <source>
        <dbReference type="ARBA" id="ARBA00022967"/>
    </source>
</evidence>
<dbReference type="Pfam" id="PF12399">
    <property type="entry name" value="BCA_ABC_TP_C"/>
    <property type="match status" value="1"/>
</dbReference>
<evidence type="ECO:0000256" key="3">
    <source>
        <dbReference type="ARBA" id="ARBA00010865"/>
    </source>
</evidence>
<evidence type="ECO:0000256" key="2">
    <source>
        <dbReference type="ARBA" id="ARBA00004515"/>
    </source>
</evidence>
<dbReference type="RefSeq" id="WP_273925162.1">
    <property type="nucleotide sequence ID" value="NZ_JAQSIN010000010.1"/>
</dbReference>
<evidence type="ECO:0000259" key="15">
    <source>
        <dbReference type="PROSITE" id="PS50893"/>
    </source>
</evidence>
<evidence type="ECO:0000256" key="14">
    <source>
        <dbReference type="ARBA" id="ARBA00026081"/>
    </source>
</evidence>
<comment type="similarity">
    <text evidence="3">Belongs to the ABC transporter superfamily. Outer membrane lipopolysaccharide export (TC 1.B.42) family.</text>
</comment>
<dbReference type="NCBIfam" id="TIGR04406">
    <property type="entry name" value="LPS_export_lptB"/>
    <property type="match status" value="1"/>
</dbReference>
<organism evidence="16 17">
    <name type="scientific">Curvibacter microcysteis</name>
    <dbReference type="NCBI Taxonomy" id="3026419"/>
    <lineage>
        <taxon>Bacteria</taxon>
        <taxon>Pseudomonadati</taxon>
        <taxon>Pseudomonadota</taxon>
        <taxon>Betaproteobacteria</taxon>
        <taxon>Burkholderiales</taxon>
        <taxon>Comamonadaceae</taxon>
        <taxon>Curvibacter</taxon>
    </lineage>
</organism>
<keyword evidence="17" id="KW-1185">Reference proteome</keyword>
<evidence type="ECO:0000313" key="16">
    <source>
        <dbReference type="EMBL" id="MDD0813643.1"/>
    </source>
</evidence>
<dbReference type="CDD" id="cd03218">
    <property type="entry name" value="ABC_YhbG"/>
    <property type="match status" value="1"/>
</dbReference>
<dbReference type="SMART" id="SM00382">
    <property type="entry name" value="AAA"/>
    <property type="match status" value="1"/>
</dbReference>
<evidence type="ECO:0000256" key="8">
    <source>
        <dbReference type="ARBA" id="ARBA00022519"/>
    </source>
</evidence>
<protein>
    <recommendedName>
        <fullName evidence="4">Lipopolysaccharide export system ATP-binding protein LptB</fullName>
    </recommendedName>
</protein>
<comment type="function">
    <text evidence="13">Part of the ABC transporter complex LptBFG involved in the translocation of lipopolysaccharide (LPS) from the inner membrane to the outer membrane. Probably responsible for energy coupling to the transport system.</text>
</comment>
<evidence type="ECO:0000256" key="12">
    <source>
        <dbReference type="ARBA" id="ARBA00023136"/>
    </source>
</evidence>
<dbReference type="Gene3D" id="3.40.50.300">
    <property type="entry name" value="P-loop containing nucleotide triphosphate hydrolases"/>
    <property type="match status" value="1"/>
</dbReference>
<dbReference type="InterPro" id="IPR003439">
    <property type="entry name" value="ABC_transporter-like_ATP-bd"/>
</dbReference>
<keyword evidence="8" id="KW-0997">Cell inner membrane</keyword>
<dbReference type="PANTHER" id="PTHR45772:SF10">
    <property type="entry name" value="LIPOPOLYSACCHARIDE EXPORT SYSTEM ATP-BINDING PROTEIN LPTB"/>
    <property type="match status" value="1"/>
</dbReference>
<dbReference type="PANTHER" id="PTHR45772">
    <property type="entry name" value="CONSERVED COMPONENT OF ABC TRANSPORTER FOR NATURAL AMINO ACIDS-RELATED"/>
    <property type="match status" value="1"/>
</dbReference>
<keyword evidence="12" id="KW-0472">Membrane</keyword>
<evidence type="ECO:0000256" key="4">
    <source>
        <dbReference type="ARBA" id="ARBA00017803"/>
    </source>
</evidence>